<dbReference type="Proteomes" id="UP000179018">
    <property type="component" value="Unassembled WGS sequence"/>
</dbReference>
<dbReference type="PRINTS" id="PR00315">
    <property type="entry name" value="ELONGATNFCT"/>
</dbReference>
<dbReference type="InterPro" id="IPR004161">
    <property type="entry name" value="EFTu-like_2"/>
</dbReference>
<dbReference type="GO" id="GO:0005525">
    <property type="term" value="F:GTP binding"/>
    <property type="evidence" value="ECO:0007669"/>
    <property type="project" value="UniProtKB-KW"/>
</dbReference>
<dbReference type="SUPFAM" id="SSF54980">
    <property type="entry name" value="EF-G C-terminal domain-like"/>
    <property type="match status" value="2"/>
</dbReference>
<evidence type="ECO:0000256" key="1">
    <source>
        <dbReference type="ARBA" id="ARBA00023134"/>
    </source>
</evidence>
<dbReference type="FunFam" id="3.30.70.870:FF:000003">
    <property type="entry name" value="GTP-binding protein TypA"/>
    <property type="match status" value="1"/>
</dbReference>
<evidence type="ECO:0000256" key="2">
    <source>
        <dbReference type="ARBA" id="ARBA00035722"/>
    </source>
</evidence>
<sequence>MVEKNIRNIVVIAHVDHGKTTLVDALLKQTNVFRENEEEMGMERILDSNDLERERGITILAKNCAITYKGIKINIIDTPGHADFSGEVERTLSMADGALLIVDAQEGPMPQTRFVLKKALELNLKVIVVINKIDKRFARVEEVLKKIESLFLEIATDEKQLEFPILYAIGRRGVVFTDRPLNIDTPGTVTPLLDCIISYIPEPEADDAKPFKMLVSSLDYDVHTGRIAIGKIKQGVVKTGQKVILTSNPGKVWTIEKLMIANGLGREPVNEAASGDIVAISGITDIQIGLTISDPTDTTTLPALSIGEPTLHITLGPNTSPIAGREGKFSTSRQIQQRLEKELESNLSLRVENLNNGKFKISGRGELHLAILLETLRREGYEMEVGKPEVIVKEIDGVNKEPVEEVDIIVPNEFVGTINQEMGKRYGTLTKMEPINEVETEFIYTIPTKSIIGLRSLLLTQTKGTVIFTSFVIGYEPLSKSLPKLRKGALISATTGEVLAYGLKNAQGRGITFVEPAEKVYEGMIIGLNSKEDDIAINVCKGKKLTNMRSKASDGIIQLVPSTKLSLEQSLDFLEPDELLEITLSATRLRKKRLTELERKREKHTPKISFESHSEIHTV</sequence>
<keyword evidence="1" id="KW-0547">Nucleotide-binding</keyword>
<dbReference type="Gene3D" id="2.40.50.250">
    <property type="entry name" value="bipa protein"/>
    <property type="match status" value="1"/>
</dbReference>
<comment type="caution">
    <text evidence="5">The sequence shown here is derived from an EMBL/GenBank/DDBJ whole genome shotgun (WGS) entry which is preliminary data.</text>
</comment>
<dbReference type="InterPro" id="IPR031157">
    <property type="entry name" value="G_TR_CS"/>
</dbReference>
<dbReference type="GO" id="GO:0005829">
    <property type="term" value="C:cytosol"/>
    <property type="evidence" value="ECO:0007669"/>
    <property type="project" value="TreeGrafter"/>
</dbReference>
<gene>
    <name evidence="5" type="ORF">A3A75_04065</name>
</gene>
<dbReference type="Pfam" id="PF00009">
    <property type="entry name" value="GTP_EFTU"/>
    <property type="match status" value="1"/>
</dbReference>
<dbReference type="GO" id="GO:1990904">
    <property type="term" value="C:ribonucleoprotein complex"/>
    <property type="evidence" value="ECO:0007669"/>
    <property type="project" value="TreeGrafter"/>
</dbReference>
<dbReference type="Gene3D" id="2.40.30.10">
    <property type="entry name" value="Translation factors"/>
    <property type="match status" value="1"/>
</dbReference>
<dbReference type="InterPro" id="IPR042116">
    <property type="entry name" value="TypA/BipA_C"/>
</dbReference>
<organism evidence="5 6">
    <name type="scientific">Candidatus Woesebacteria bacterium RIFCSPLOWO2_01_FULL_39_10</name>
    <dbReference type="NCBI Taxonomy" id="1802516"/>
    <lineage>
        <taxon>Bacteria</taxon>
        <taxon>Candidatus Woeseibacteriota</taxon>
    </lineage>
</organism>
<dbReference type="InterPro" id="IPR035647">
    <property type="entry name" value="EFG_III/V"/>
</dbReference>
<reference evidence="5 6" key="1">
    <citation type="journal article" date="2016" name="Nat. Commun.">
        <title>Thousands of microbial genomes shed light on interconnected biogeochemical processes in an aquifer system.</title>
        <authorList>
            <person name="Anantharaman K."/>
            <person name="Brown C.T."/>
            <person name="Hug L.A."/>
            <person name="Sharon I."/>
            <person name="Castelle C.J."/>
            <person name="Probst A.J."/>
            <person name="Thomas B.C."/>
            <person name="Singh A."/>
            <person name="Wilkins M.J."/>
            <person name="Karaoz U."/>
            <person name="Brodie E.L."/>
            <person name="Williams K.H."/>
            <person name="Hubbard S.S."/>
            <person name="Banfield J.F."/>
        </authorList>
    </citation>
    <scope>NUCLEOTIDE SEQUENCE [LARGE SCALE GENOMIC DNA]</scope>
</reference>
<dbReference type="NCBIfam" id="TIGR01394">
    <property type="entry name" value="TypA_BipA"/>
    <property type="match status" value="1"/>
</dbReference>
<dbReference type="InterPro" id="IPR000640">
    <property type="entry name" value="EFG_V-like"/>
</dbReference>
<dbReference type="AlphaFoldDB" id="A0A1F8B8Q0"/>
<dbReference type="FunFam" id="2.40.50.250:FF:000001">
    <property type="entry name" value="GTP-binding protein TypA"/>
    <property type="match status" value="1"/>
</dbReference>
<dbReference type="STRING" id="1802516.A3A75_04065"/>
<dbReference type="InterPro" id="IPR047041">
    <property type="entry name" value="BipA_GTP-bd_dom"/>
</dbReference>
<dbReference type="SUPFAM" id="SSF50447">
    <property type="entry name" value="Translation proteins"/>
    <property type="match status" value="1"/>
</dbReference>
<feature type="compositionally biased region" description="Basic and acidic residues" evidence="3">
    <location>
        <begin position="610"/>
        <end position="619"/>
    </location>
</feature>
<dbReference type="SUPFAM" id="SSF52540">
    <property type="entry name" value="P-loop containing nucleoside triphosphate hydrolases"/>
    <property type="match status" value="1"/>
</dbReference>
<evidence type="ECO:0000256" key="3">
    <source>
        <dbReference type="SAM" id="MobiDB-lite"/>
    </source>
</evidence>
<accession>A0A1F8B8Q0</accession>
<keyword evidence="1" id="KW-0342">GTP-binding</keyword>
<dbReference type="PROSITE" id="PS00301">
    <property type="entry name" value="G_TR_1"/>
    <property type="match status" value="1"/>
</dbReference>
<dbReference type="InterPro" id="IPR006298">
    <property type="entry name" value="BipA"/>
</dbReference>
<dbReference type="PROSITE" id="PS51722">
    <property type="entry name" value="G_TR_2"/>
    <property type="match status" value="1"/>
</dbReference>
<dbReference type="InterPro" id="IPR027417">
    <property type="entry name" value="P-loop_NTPase"/>
</dbReference>
<dbReference type="Gene3D" id="3.30.70.870">
    <property type="entry name" value="Elongation Factor G (Translational Gtpase), domain 3"/>
    <property type="match status" value="1"/>
</dbReference>
<dbReference type="PANTHER" id="PTHR42908:SF8">
    <property type="entry name" value="TR-TYPE G DOMAIN-CONTAINING PROTEIN"/>
    <property type="match status" value="1"/>
</dbReference>
<dbReference type="CDD" id="cd01891">
    <property type="entry name" value="TypA_BipA"/>
    <property type="match status" value="1"/>
</dbReference>
<dbReference type="PANTHER" id="PTHR42908">
    <property type="entry name" value="TRANSLATION ELONGATION FACTOR-RELATED"/>
    <property type="match status" value="1"/>
</dbReference>
<dbReference type="Pfam" id="PF21018">
    <property type="entry name" value="BipA_C"/>
    <property type="match status" value="1"/>
</dbReference>
<evidence type="ECO:0000313" key="6">
    <source>
        <dbReference type="Proteomes" id="UP000179018"/>
    </source>
</evidence>
<protein>
    <recommendedName>
        <fullName evidence="2">50S ribosomal subunit assembly factor BipA</fullName>
    </recommendedName>
</protein>
<dbReference type="GO" id="GO:0003924">
    <property type="term" value="F:GTPase activity"/>
    <property type="evidence" value="ECO:0007669"/>
    <property type="project" value="InterPro"/>
</dbReference>
<dbReference type="Gene3D" id="3.40.50.300">
    <property type="entry name" value="P-loop containing nucleotide triphosphate hydrolases"/>
    <property type="match status" value="1"/>
</dbReference>
<dbReference type="Pfam" id="PF03144">
    <property type="entry name" value="GTP_EFTU_D2"/>
    <property type="match status" value="1"/>
</dbReference>
<dbReference type="InterPro" id="IPR047042">
    <property type="entry name" value="BipA_II"/>
</dbReference>
<evidence type="ECO:0000313" key="5">
    <source>
        <dbReference type="EMBL" id="OGM60397.1"/>
    </source>
</evidence>
<proteinExistence type="predicted"/>
<dbReference type="InterPro" id="IPR000795">
    <property type="entry name" value="T_Tr_GTP-bd_dom"/>
</dbReference>
<feature type="domain" description="Tr-type G" evidence="4">
    <location>
        <begin position="4"/>
        <end position="204"/>
    </location>
</feature>
<dbReference type="EMBL" id="MGHC01000007">
    <property type="protein sequence ID" value="OGM60397.1"/>
    <property type="molecule type" value="Genomic_DNA"/>
</dbReference>
<dbReference type="Gene3D" id="3.30.70.240">
    <property type="match status" value="1"/>
</dbReference>
<dbReference type="InterPro" id="IPR009000">
    <property type="entry name" value="Transl_B-barrel_sf"/>
</dbReference>
<dbReference type="CDD" id="cd03691">
    <property type="entry name" value="BipA_TypA_II"/>
    <property type="match status" value="1"/>
</dbReference>
<dbReference type="InterPro" id="IPR005225">
    <property type="entry name" value="Small_GTP-bd"/>
</dbReference>
<dbReference type="FunFam" id="3.40.50.300:FF:000055">
    <property type="entry name" value="GTP-binding protein TypA"/>
    <property type="match status" value="1"/>
</dbReference>
<name>A0A1F8B8Q0_9BACT</name>
<dbReference type="Pfam" id="PF00679">
    <property type="entry name" value="EFG_C"/>
    <property type="match status" value="1"/>
</dbReference>
<feature type="region of interest" description="Disordered" evidence="3">
    <location>
        <begin position="598"/>
        <end position="619"/>
    </location>
</feature>
<evidence type="ECO:0000259" key="4">
    <source>
        <dbReference type="PROSITE" id="PS51722"/>
    </source>
</evidence>
<dbReference type="NCBIfam" id="TIGR00231">
    <property type="entry name" value="small_GTP"/>
    <property type="match status" value="1"/>
</dbReference>
<dbReference type="InterPro" id="IPR048876">
    <property type="entry name" value="BipA_C"/>
</dbReference>